<evidence type="ECO:0000313" key="3">
    <source>
        <dbReference type="Proteomes" id="UP000077266"/>
    </source>
</evidence>
<sequence>MPRLSEAQRRKKANMINVGARRHAIERIRTHLERKAAGQDSVFEATPSSDNHAILHSTSQFKEIEPDVEYITAMLSVVESMPSPGLSTARQDLASARERLASLLSQVDRVLALPAPAEPTETAAPEDPSVAHDDTALSSQE</sequence>
<organism evidence="2 3">
    <name type="scientific">Exidia glandulosa HHB12029</name>
    <dbReference type="NCBI Taxonomy" id="1314781"/>
    <lineage>
        <taxon>Eukaryota</taxon>
        <taxon>Fungi</taxon>
        <taxon>Dikarya</taxon>
        <taxon>Basidiomycota</taxon>
        <taxon>Agaricomycotina</taxon>
        <taxon>Agaricomycetes</taxon>
        <taxon>Auriculariales</taxon>
        <taxon>Exidiaceae</taxon>
        <taxon>Exidia</taxon>
    </lineage>
</organism>
<feature type="compositionally biased region" description="Low complexity" evidence="1">
    <location>
        <begin position="114"/>
        <end position="126"/>
    </location>
</feature>
<dbReference type="AlphaFoldDB" id="A0A165H5W2"/>
<dbReference type="InParanoid" id="A0A165H5W2"/>
<dbReference type="EMBL" id="KV426026">
    <property type="protein sequence ID" value="KZV91498.1"/>
    <property type="molecule type" value="Genomic_DNA"/>
</dbReference>
<gene>
    <name evidence="2" type="ORF">EXIGLDRAFT_719292</name>
</gene>
<feature type="region of interest" description="Disordered" evidence="1">
    <location>
        <begin position="114"/>
        <end position="141"/>
    </location>
</feature>
<reference evidence="2 3" key="1">
    <citation type="journal article" date="2016" name="Mol. Biol. Evol.">
        <title>Comparative Genomics of Early-Diverging Mushroom-Forming Fungi Provides Insights into the Origins of Lignocellulose Decay Capabilities.</title>
        <authorList>
            <person name="Nagy L.G."/>
            <person name="Riley R."/>
            <person name="Tritt A."/>
            <person name="Adam C."/>
            <person name="Daum C."/>
            <person name="Floudas D."/>
            <person name="Sun H."/>
            <person name="Yadav J.S."/>
            <person name="Pangilinan J."/>
            <person name="Larsson K.H."/>
            <person name="Matsuura K."/>
            <person name="Barry K."/>
            <person name="Labutti K."/>
            <person name="Kuo R."/>
            <person name="Ohm R.A."/>
            <person name="Bhattacharya S.S."/>
            <person name="Shirouzu T."/>
            <person name="Yoshinaga Y."/>
            <person name="Martin F.M."/>
            <person name="Grigoriev I.V."/>
            <person name="Hibbett D.S."/>
        </authorList>
    </citation>
    <scope>NUCLEOTIDE SEQUENCE [LARGE SCALE GENOMIC DNA]</scope>
    <source>
        <strain evidence="2 3">HHB12029</strain>
    </source>
</reference>
<evidence type="ECO:0000256" key="1">
    <source>
        <dbReference type="SAM" id="MobiDB-lite"/>
    </source>
</evidence>
<evidence type="ECO:0000313" key="2">
    <source>
        <dbReference type="EMBL" id="KZV91498.1"/>
    </source>
</evidence>
<accession>A0A165H5W2</accession>
<name>A0A165H5W2_EXIGL</name>
<dbReference type="Proteomes" id="UP000077266">
    <property type="component" value="Unassembled WGS sequence"/>
</dbReference>
<proteinExistence type="predicted"/>
<keyword evidence="3" id="KW-1185">Reference proteome</keyword>
<protein>
    <submittedName>
        <fullName evidence="2">Uncharacterized protein</fullName>
    </submittedName>
</protein>